<feature type="domain" description="Solute-binding protein family 3/N-terminal" evidence="3">
    <location>
        <begin position="39"/>
        <end position="271"/>
    </location>
</feature>
<accession>A0A084JMM3</accession>
<dbReference type="OrthoDB" id="8613538at2"/>
<protein>
    <recommendedName>
        <fullName evidence="3">Solute-binding protein family 3/N-terminal domain-containing protein</fullName>
    </recommendedName>
</protein>
<dbReference type="Pfam" id="PF00497">
    <property type="entry name" value="SBP_bac_3"/>
    <property type="match status" value="1"/>
</dbReference>
<dbReference type="RefSeq" id="WP_038280472.1">
    <property type="nucleotide sequence ID" value="NZ_JPME01000012.1"/>
</dbReference>
<dbReference type="PANTHER" id="PTHR35936">
    <property type="entry name" value="MEMBRANE-BOUND LYTIC MUREIN TRANSGLYCOSYLASE F"/>
    <property type="match status" value="1"/>
</dbReference>
<evidence type="ECO:0000313" key="4">
    <source>
        <dbReference type="EMBL" id="KEZ90207.1"/>
    </source>
</evidence>
<dbReference type="EMBL" id="JPME01000012">
    <property type="protein sequence ID" value="KEZ90207.1"/>
    <property type="molecule type" value="Genomic_DNA"/>
</dbReference>
<dbReference type="Proteomes" id="UP000028525">
    <property type="component" value="Unassembled WGS sequence"/>
</dbReference>
<feature type="signal peptide" evidence="2">
    <location>
        <begin position="1"/>
        <end position="23"/>
    </location>
</feature>
<evidence type="ECO:0000256" key="2">
    <source>
        <dbReference type="SAM" id="SignalP"/>
    </source>
</evidence>
<keyword evidence="1 2" id="KW-0732">Signal</keyword>
<dbReference type="SUPFAM" id="SSF53850">
    <property type="entry name" value="Periplasmic binding protein-like II"/>
    <property type="match status" value="1"/>
</dbReference>
<proteinExistence type="predicted"/>
<dbReference type="STRING" id="29354.IO98_09570"/>
<dbReference type="PROSITE" id="PS51257">
    <property type="entry name" value="PROKAR_LIPOPROTEIN"/>
    <property type="match status" value="1"/>
</dbReference>
<keyword evidence="5" id="KW-1185">Reference proteome</keyword>
<sequence>MMNQWIKKIVIKAVLTALGAAMLTGCGKKTAAADTGVTKVVVGTGNAYAPYCYLDEKGDLAGYEYEVLKAVDELLPQYEFEYQTSDFANVLISLDAGKIDLAAHQYEWNKERDDKYLFGKEPYTTYVTYLAVTGDRTDIKSLDDLKGRKVKSSTGSNSVYILENYNKDHPDNPIKIDYVDNSTDEETVTGLVNGVWDATILTKRDTEKLNQNYGGGRDVLKVTGEPVQSSSTYFVFAKDNTRLQEAVDGAVKQLKESGKLAQISKDVIGGDYTESE</sequence>
<dbReference type="PANTHER" id="PTHR35936:SF18">
    <property type="entry name" value="L-CYSTINE-BINDING PROTEIN TCYJ"/>
    <property type="match status" value="1"/>
</dbReference>
<evidence type="ECO:0000313" key="5">
    <source>
        <dbReference type="Proteomes" id="UP000028525"/>
    </source>
</evidence>
<organism evidence="4 5">
    <name type="scientific">Lacrimispora celerecrescens</name>
    <dbReference type="NCBI Taxonomy" id="29354"/>
    <lineage>
        <taxon>Bacteria</taxon>
        <taxon>Bacillati</taxon>
        <taxon>Bacillota</taxon>
        <taxon>Clostridia</taxon>
        <taxon>Lachnospirales</taxon>
        <taxon>Lachnospiraceae</taxon>
        <taxon>Lacrimispora</taxon>
    </lineage>
</organism>
<dbReference type="Gene3D" id="3.40.190.10">
    <property type="entry name" value="Periplasmic binding protein-like II"/>
    <property type="match status" value="2"/>
</dbReference>
<dbReference type="AlphaFoldDB" id="A0A084JMM3"/>
<evidence type="ECO:0000256" key="1">
    <source>
        <dbReference type="ARBA" id="ARBA00022729"/>
    </source>
</evidence>
<dbReference type="SMART" id="SM00062">
    <property type="entry name" value="PBPb"/>
    <property type="match status" value="1"/>
</dbReference>
<comment type="caution">
    <text evidence="4">The sequence shown here is derived from an EMBL/GenBank/DDBJ whole genome shotgun (WGS) entry which is preliminary data.</text>
</comment>
<feature type="chain" id="PRO_5039362937" description="Solute-binding protein family 3/N-terminal domain-containing protein" evidence="2">
    <location>
        <begin position="24"/>
        <end position="276"/>
    </location>
</feature>
<reference evidence="4 5" key="1">
    <citation type="submission" date="2014-07" db="EMBL/GenBank/DDBJ databases">
        <title>Draft genome of Clostridium celerecrescens 152B isolated from sediments associated with methane hydrate from Krishna Godavari basin.</title>
        <authorList>
            <person name="Honkalas V.S."/>
            <person name="Dabir A.P."/>
            <person name="Arora P."/>
            <person name="Dhakephalkar P.K."/>
        </authorList>
    </citation>
    <scope>NUCLEOTIDE SEQUENCE [LARGE SCALE GENOMIC DNA]</scope>
    <source>
        <strain evidence="4 5">152B</strain>
    </source>
</reference>
<evidence type="ECO:0000259" key="3">
    <source>
        <dbReference type="SMART" id="SM00062"/>
    </source>
</evidence>
<dbReference type="InterPro" id="IPR001638">
    <property type="entry name" value="Solute-binding_3/MltF_N"/>
</dbReference>
<name>A0A084JMM3_9FIRM</name>
<gene>
    <name evidence="4" type="ORF">IO98_09570</name>
</gene>